<dbReference type="OrthoDB" id="913503at2759"/>
<proteinExistence type="predicted"/>
<reference evidence="2 3" key="1">
    <citation type="journal article" date="2015" name="Proc. Natl. Acad. Sci. U.S.A.">
        <title>The resurrection genome of Boea hygrometrica: A blueprint for survival of dehydration.</title>
        <authorList>
            <person name="Xiao L."/>
            <person name="Yang G."/>
            <person name="Zhang L."/>
            <person name="Yang X."/>
            <person name="Zhao S."/>
            <person name="Ji Z."/>
            <person name="Zhou Q."/>
            <person name="Hu M."/>
            <person name="Wang Y."/>
            <person name="Chen M."/>
            <person name="Xu Y."/>
            <person name="Jin H."/>
            <person name="Xiao X."/>
            <person name="Hu G."/>
            <person name="Bao F."/>
            <person name="Hu Y."/>
            <person name="Wan P."/>
            <person name="Li L."/>
            <person name="Deng X."/>
            <person name="Kuang T."/>
            <person name="Xiang C."/>
            <person name="Zhu J.K."/>
            <person name="Oliver M.J."/>
            <person name="He Y."/>
        </authorList>
    </citation>
    <scope>NUCLEOTIDE SEQUENCE [LARGE SCALE GENOMIC DNA]</scope>
    <source>
        <strain evidence="3">cv. XS01</strain>
    </source>
</reference>
<keyword evidence="3" id="KW-1185">Reference proteome</keyword>
<dbReference type="AlphaFoldDB" id="A0A2Z7D4F5"/>
<evidence type="ECO:0000313" key="2">
    <source>
        <dbReference type="EMBL" id="KZV53229.1"/>
    </source>
</evidence>
<protein>
    <submittedName>
        <fullName evidence="2">Uncharacterized protein</fullName>
    </submittedName>
</protein>
<feature type="region of interest" description="Disordered" evidence="1">
    <location>
        <begin position="86"/>
        <end position="105"/>
    </location>
</feature>
<evidence type="ECO:0000313" key="3">
    <source>
        <dbReference type="Proteomes" id="UP000250235"/>
    </source>
</evidence>
<dbReference type="Proteomes" id="UP000250235">
    <property type="component" value="Unassembled WGS sequence"/>
</dbReference>
<dbReference type="EMBL" id="KQ990520">
    <property type="protein sequence ID" value="KZV53229.1"/>
    <property type="molecule type" value="Genomic_DNA"/>
</dbReference>
<organism evidence="2 3">
    <name type="scientific">Dorcoceras hygrometricum</name>
    <dbReference type="NCBI Taxonomy" id="472368"/>
    <lineage>
        <taxon>Eukaryota</taxon>
        <taxon>Viridiplantae</taxon>
        <taxon>Streptophyta</taxon>
        <taxon>Embryophyta</taxon>
        <taxon>Tracheophyta</taxon>
        <taxon>Spermatophyta</taxon>
        <taxon>Magnoliopsida</taxon>
        <taxon>eudicotyledons</taxon>
        <taxon>Gunneridae</taxon>
        <taxon>Pentapetalae</taxon>
        <taxon>asterids</taxon>
        <taxon>lamiids</taxon>
        <taxon>Lamiales</taxon>
        <taxon>Gesneriaceae</taxon>
        <taxon>Didymocarpoideae</taxon>
        <taxon>Trichosporeae</taxon>
        <taxon>Loxocarpinae</taxon>
        <taxon>Dorcoceras</taxon>
    </lineage>
</organism>
<accession>A0A2Z7D4F5</accession>
<name>A0A2Z7D4F5_9LAMI</name>
<evidence type="ECO:0000256" key="1">
    <source>
        <dbReference type="SAM" id="MobiDB-lite"/>
    </source>
</evidence>
<gene>
    <name evidence="2" type="ORF">F511_21486</name>
</gene>
<sequence>MPTKMSPDSTAEVASSESLSFAGLVCIQDQLSNPVKQSYKVKEQEPEFEFSSTGLFPSGQHLPHEAAAVLSNQTRALKPVELEDFLSPPIKGNRRRAEHRNKRRKSFTQKIFQSFVKPCNNCRAVQTMPSVKERQLQ</sequence>
<feature type="compositionally biased region" description="Basic residues" evidence="1">
    <location>
        <begin position="92"/>
        <end position="105"/>
    </location>
</feature>